<feature type="domain" description="HTH marR-type" evidence="2">
    <location>
        <begin position="22"/>
        <end position="67"/>
    </location>
</feature>
<evidence type="ECO:0000256" key="1">
    <source>
        <dbReference type="ARBA" id="ARBA00006479"/>
    </source>
</evidence>
<dbReference type="InterPro" id="IPR036388">
    <property type="entry name" value="WH-like_DNA-bd_sf"/>
</dbReference>
<dbReference type="Proteomes" id="UP000475214">
    <property type="component" value="Unassembled WGS sequence"/>
</dbReference>
<dbReference type="Gene3D" id="1.10.10.10">
    <property type="entry name" value="Winged helix-like DNA-binding domain superfamily/Winged helix DNA-binding domain"/>
    <property type="match status" value="1"/>
</dbReference>
<keyword evidence="4" id="KW-1185">Reference proteome</keyword>
<dbReference type="InterPro" id="IPR000835">
    <property type="entry name" value="HTH_MarR-typ"/>
</dbReference>
<dbReference type="AlphaFoldDB" id="A0A6L9SAX4"/>
<sequence length="417" mass="43732">MTQGWGASMRRGTNLPRVGDFNQAVILDTIRRSDDGLSRVELVSATGLSAQTVTNICRRLLDLGLIAEAGKQSSGPGKPRTILRLEPSGRYAVGVHLDPAVMTFVVLDLAGQVVVRSQQPTPPVTDPDKIVVGMAEAIGALIDQSGLARERILGIGIASPGPIDSQRGEVVDPPHLVGWRNVPLRAALSEATGLPVLIDKDVTAAVVAEMWAGGPTGAGSFVFFYLGTGVGAGMAVRDSVVRGRSDNAGEIGHFVVDPDGPMCACGLRGCIGASCEPMALVREAVGLGVLESVPTDNDARAVDRWFTVLCECADSGDERAEQVLDRSAVRVAKAVSDIVNLLDLERVVFGGPFWSRLRDRYLRVIPPVLDAATTVRNVHGVDVVGTNVGEDVGAVGAACLVLDHSFSPRPSSLLIAG</sequence>
<dbReference type="InterPro" id="IPR036390">
    <property type="entry name" value="WH_DNA-bd_sf"/>
</dbReference>
<dbReference type="Pfam" id="PF12802">
    <property type="entry name" value="MarR_2"/>
    <property type="match status" value="1"/>
</dbReference>
<dbReference type="Gene3D" id="3.30.420.40">
    <property type="match status" value="2"/>
</dbReference>
<gene>
    <name evidence="3" type="ORF">G1H10_18670</name>
</gene>
<evidence type="ECO:0000313" key="4">
    <source>
        <dbReference type="Proteomes" id="UP000475214"/>
    </source>
</evidence>
<dbReference type="GO" id="GO:0003700">
    <property type="term" value="F:DNA-binding transcription factor activity"/>
    <property type="evidence" value="ECO:0007669"/>
    <property type="project" value="InterPro"/>
</dbReference>
<protein>
    <submittedName>
        <fullName evidence="3">ROK family transcriptional regulator</fullName>
    </submittedName>
</protein>
<dbReference type="InterPro" id="IPR049874">
    <property type="entry name" value="ROK_cs"/>
</dbReference>
<comment type="similarity">
    <text evidence="1">Belongs to the ROK (NagC/XylR) family.</text>
</comment>
<dbReference type="RefSeq" id="WP_163740550.1">
    <property type="nucleotide sequence ID" value="NZ_JAAGOA010000013.1"/>
</dbReference>
<comment type="caution">
    <text evidence="3">The sequence shown here is derived from an EMBL/GenBank/DDBJ whole genome shotgun (WGS) entry which is preliminary data.</text>
</comment>
<proteinExistence type="inferred from homology"/>
<dbReference type="SUPFAM" id="SSF46785">
    <property type="entry name" value="Winged helix' DNA-binding domain"/>
    <property type="match status" value="1"/>
</dbReference>
<evidence type="ECO:0000259" key="2">
    <source>
        <dbReference type="Pfam" id="PF12802"/>
    </source>
</evidence>
<dbReference type="PROSITE" id="PS01125">
    <property type="entry name" value="ROK"/>
    <property type="match status" value="1"/>
</dbReference>
<organism evidence="3 4">
    <name type="scientific">Phytoactinopolyspora halotolerans</name>
    <dbReference type="NCBI Taxonomy" id="1981512"/>
    <lineage>
        <taxon>Bacteria</taxon>
        <taxon>Bacillati</taxon>
        <taxon>Actinomycetota</taxon>
        <taxon>Actinomycetes</taxon>
        <taxon>Jiangellales</taxon>
        <taxon>Jiangellaceae</taxon>
        <taxon>Phytoactinopolyspora</taxon>
    </lineage>
</organism>
<dbReference type="Pfam" id="PF00480">
    <property type="entry name" value="ROK"/>
    <property type="match status" value="1"/>
</dbReference>
<accession>A0A6L9SAX4</accession>
<name>A0A6L9SAX4_9ACTN</name>
<dbReference type="InterPro" id="IPR000600">
    <property type="entry name" value="ROK"/>
</dbReference>
<dbReference type="PANTHER" id="PTHR18964:SF149">
    <property type="entry name" value="BIFUNCTIONAL UDP-N-ACETYLGLUCOSAMINE 2-EPIMERASE_N-ACETYLMANNOSAMINE KINASE"/>
    <property type="match status" value="1"/>
</dbReference>
<evidence type="ECO:0000313" key="3">
    <source>
        <dbReference type="EMBL" id="NEE02203.1"/>
    </source>
</evidence>
<dbReference type="PANTHER" id="PTHR18964">
    <property type="entry name" value="ROK (REPRESSOR, ORF, KINASE) FAMILY"/>
    <property type="match status" value="1"/>
</dbReference>
<dbReference type="EMBL" id="JAAGOA010000013">
    <property type="protein sequence ID" value="NEE02203.1"/>
    <property type="molecule type" value="Genomic_DNA"/>
</dbReference>
<dbReference type="SUPFAM" id="SSF53067">
    <property type="entry name" value="Actin-like ATPase domain"/>
    <property type="match status" value="1"/>
</dbReference>
<dbReference type="InterPro" id="IPR043129">
    <property type="entry name" value="ATPase_NBD"/>
</dbReference>
<reference evidence="3 4" key="1">
    <citation type="submission" date="2020-02" db="EMBL/GenBank/DDBJ databases">
        <authorList>
            <person name="Li X.-J."/>
            <person name="Han X.-M."/>
        </authorList>
    </citation>
    <scope>NUCLEOTIDE SEQUENCE [LARGE SCALE GENOMIC DNA]</scope>
    <source>
        <strain evidence="3 4">CCTCC AB 2017055</strain>
    </source>
</reference>